<gene>
    <name evidence="1" type="ORF">EPI10_004947</name>
</gene>
<evidence type="ECO:0000313" key="2">
    <source>
        <dbReference type="Proteomes" id="UP000325315"/>
    </source>
</evidence>
<reference evidence="2" key="1">
    <citation type="journal article" date="2019" name="Plant Biotechnol. J.">
        <title>Genome sequencing of the Australian wild diploid species Gossypium australe highlights disease resistance and delayed gland morphogenesis.</title>
        <authorList>
            <person name="Cai Y."/>
            <person name="Cai X."/>
            <person name="Wang Q."/>
            <person name="Wang P."/>
            <person name="Zhang Y."/>
            <person name="Cai C."/>
            <person name="Xu Y."/>
            <person name="Wang K."/>
            <person name="Zhou Z."/>
            <person name="Wang C."/>
            <person name="Geng S."/>
            <person name="Li B."/>
            <person name="Dong Q."/>
            <person name="Hou Y."/>
            <person name="Wang H."/>
            <person name="Ai P."/>
            <person name="Liu Z."/>
            <person name="Yi F."/>
            <person name="Sun M."/>
            <person name="An G."/>
            <person name="Cheng J."/>
            <person name="Zhang Y."/>
            <person name="Shi Q."/>
            <person name="Xie Y."/>
            <person name="Shi X."/>
            <person name="Chang Y."/>
            <person name="Huang F."/>
            <person name="Chen Y."/>
            <person name="Hong S."/>
            <person name="Mi L."/>
            <person name="Sun Q."/>
            <person name="Zhang L."/>
            <person name="Zhou B."/>
            <person name="Peng R."/>
            <person name="Zhang X."/>
            <person name="Liu F."/>
        </authorList>
    </citation>
    <scope>NUCLEOTIDE SEQUENCE [LARGE SCALE GENOMIC DNA]</scope>
    <source>
        <strain evidence="2">cv. PA1801</strain>
    </source>
</reference>
<protein>
    <submittedName>
        <fullName evidence="1">Uncharacterized protein</fullName>
    </submittedName>
</protein>
<dbReference type="Proteomes" id="UP000325315">
    <property type="component" value="Unassembled WGS sequence"/>
</dbReference>
<name>A0A5B6WMT1_9ROSI</name>
<accession>A0A5B6WMT1</accession>
<keyword evidence="2" id="KW-1185">Reference proteome</keyword>
<comment type="caution">
    <text evidence="1">The sequence shown here is derived from an EMBL/GenBank/DDBJ whole genome shotgun (WGS) entry which is preliminary data.</text>
</comment>
<sequence length="83" mass="9844">MTYRELYQNLFEAHVVSPFYLKPMQHSYPKWYDVNSQYEYRAGVTRYSIENCIAFKKLVERLIKMGIVKFDNPSGAENPTQPC</sequence>
<evidence type="ECO:0000313" key="1">
    <source>
        <dbReference type="EMBL" id="KAA3482723.1"/>
    </source>
</evidence>
<dbReference type="AlphaFoldDB" id="A0A5B6WMT1"/>
<dbReference type="EMBL" id="SMMG02000002">
    <property type="protein sequence ID" value="KAA3482723.1"/>
    <property type="molecule type" value="Genomic_DNA"/>
</dbReference>
<dbReference type="PANTHER" id="PTHR32108">
    <property type="entry name" value="DNA-DIRECTED RNA POLYMERASE SUBUNIT ALPHA"/>
    <property type="match status" value="1"/>
</dbReference>
<dbReference type="PANTHER" id="PTHR32108:SF5">
    <property type="entry name" value="DYNACTIN SUBUNIT 1-LIKE"/>
    <property type="match status" value="1"/>
</dbReference>
<proteinExistence type="predicted"/>
<dbReference type="OrthoDB" id="998214at2759"/>
<organism evidence="1 2">
    <name type="scientific">Gossypium australe</name>
    <dbReference type="NCBI Taxonomy" id="47621"/>
    <lineage>
        <taxon>Eukaryota</taxon>
        <taxon>Viridiplantae</taxon>
        <taxon>Streptophyta</taxon>
        <taxon>Embryophyta</taxon>
        <taxon>Tracheophyta</taxon>
        <taxon>Spermatophyta</taxon>
        <taxon>Magnoliopsida</taxon>
        <taxon>eudicotyledons</taxon>
        <taxon>Gunneridae</taxon>
        <taxon>Pentapetalae</taxon>
        <taxon>rosids</taxon>
        <taxon>malvids</taxon>
        <taxon>Malvales</taxon>
        <taxon>Malvaceae</taxon>
        <taxon>Malvoideae</taxon>
        <taxon>Gossypium</taxon>
    </lineage>
</organism>